<dbReference type="Proteomes" id="UP000295110">
    <property type="component" value="Unassembled WGS sequence"/>
</dbReference>
<evidence type="ECO:0000313" key="2">
    <source>
        <dbReference type="Proteomes" id="UP000295110"/>
    </source>
</evidence>
<gene>
    <name evidence="1" type="ORF">EV671_102611</name>
</gene>
<organism evidence="1 2">
    <name type="scientific">Roseateles saccharophilus</name>
    <name type="common">Pseudomonas saccharophila</name>
    <dbReference type="NCBI Taxonomy" id="304"/>
    <lineage>
        <taxon>Bacteria</taxon>
        <taxon>Pseudomonadati</taxon>
        <taxon>Pseudomonadota</taxon>
        <taxon>Betaproteobacteria</taxon>
        <taxon>Burkholderiales</taxon>
        <taxon>Sphaerotilaceae</taxon>
        <taxon>Roseateles</taxon>
    </lineage>
</organism>
<dbReference type="AlphaFoldDB" id="A0A4R3UIA6"/>
<keyword evidence="2" id="KW-1185">Reference proteome</keyword>
<accession>A0A4R3UIA6</accession>
<name>A0A4R3UIA6_ROSSA</name>
<reference evidence="1 2" key="1">
    <citation type="submission" date="2019-03" db="EMBL/GenBank/DDBJ databases">
        <title>Genomic Encyclopedia of Type Strains, Phase IV (KMG-IV): sequencing the most valuable type-strain genomes for metagenomic binning, comparative biology and taxonomic classification.</title>
        <authorList>
            <person name="Goeker M."/>
        </authorList>
    </citation>
    <scope>NUCLEOTIDE SEQUENCE [LARGE SCALE GENOMIC DNA]</scope>
    <source>
        <strain evidence="1 2">DSM 654</strain>
    </source>
</reference>
<dbReference type="EMBL" id="SMBU01000026">
    <property type="protein sequence ID" value="TCU91296.1"/>
    <property type="molecule type" value="Genomic_DNA"/>
</dbReference>
<proteinExistence type="predicted"/>
<evidence type="ECO:0000313" key="1">
    <source>
        <dbReference type="EMBL" id="TCU91296.1"/>
    </source>
</evidence>
<protein>
    <submittedName>
        <fullName evidence="1">Uncharacterized protein</fullName>
    </submittedName>
</protein>
<sequence length="111" mass="11246">MRAEIAGHLPAIIAKQVELAKAGDAQAARLLLERVLPPVKATEQPAIISLPDGQSLAEQGRAILSAAGSGSLAPGQAAQLLSGLGALAKLIETDELAVRIAALEAKNGNQP</sequence>
<comment type="caution">
    <text evidence="1">The sequence shown here is derived from an EMBL/GenBank/DDBJ whole genome shotgun (WGS) entry which is preliminary data.</text>
</comment>